<evidence type="ECO:0000313" key="3">
    <source>
        <dbReference type="Proteomes" id="UP000257109"/>
    </source>
</evidence>
<keyword evidence="3" id="KW-1185">Reference proteome</keyword>
<proteinExistence type="predicted"/>
<organism evidence="2 3">
    <name type="scientific">Mucuna pruriens</name>
    <name type="common">Velvet bean</name>
    <name type="synonym">Dolichos pruriens</name>
    <dbReference type="NCBI Taxonomy" id="157652"/>
    <lineage>
        <taxon>Eukaryota</taxon>
        <taxon>Viridiplantae</taxon>
        <taxon>Streptophyta</taxon>
        <taxon>Embryophyta</taxon>
        <taxon>Tracheophyta</taxon>
        <taxon>Spermatophyta</taxon>
        <taxon>Magnoliopsida</taxon>
        <taxon>eudicotyledons</taxon>
        <taxon>Gunneridae</taxon>
        <taxon>Pentapetalae</taxon>
        <taxon>rosids</taxon>
        <taxon>fabids</taxon>
        <taxon>Fabales</taxon>
        <taxon>Fabaceae</taxon>
        <taxon>Papilionoideae</taxon>
        <taxon>50 kb inversion clade</taxon>
        <taxon>NPAAA clade</taxon>
        <taxon>indigoferoid/millettioid clade</taxon>
        <taxon>Phaseoleae</taxon>
        <taxon>Mucuna</taxon>
    </lineage>
</organism>
<feature type="non-terminal residue" evidence="2">
    <location>
        <position position="1"/>
    </location>
</feature>
<name>A0A371HQG9_MUCPR</name>
<evidence type="ECO:0000313" key="2">
    <source>
        <dbReference type="EMBL" id="RDY05035.1"/>
    </source>
</evidence>
<feature type="region of interest" description="Disordered" evidence="1">
    <location>
        <begin position="27"/>
        <end position="46"/>
    </location>
</feature>
<evidence type="ECO:0000256" key="1">
    <source>
        <dbReference type="SAM" id="MobiDB-lite"/>
    </source>
</evidence>
<dbReference type="PANTHER" id="PTHR33067:SF9">
    <property type="entry name" value="RNA-DIRECTED DNA POLYMERASE"/>
    <property type="match status" value="1"/>
</dbReference>
<dbReference type="Proteomes" id="UP000257109">
    <property type="component" value="Unassembled WGS sequence"/>
</dbReference>
<accession>A0A371HQG9</accession>
<dbReference type="PANTHER" id="PTHR33067">
    <property type="entry name" value="RNA-DIRECTED DNA POLYMERASE-RELATED"/>
    <property type="match status" value="1"/>
</dbReference>
<comment type="caution">
    <text evidence="2">The sequence shown here is derived from an EMBL/GenBank/DDBJ whole genome shotgun (WGS) entry which is preliminary data.</text>
</comment>
<reference evidence="2" key="1">
    <citation type="submission" date="2018-05" db="EMBL/GenBank/DDBJ databases">
        <title>Draft genome of Mucuna pruriens seed.</title>
        <authorList>
            <person name="Nnadi N.E."/>
            <person name="Vos R."/>
            <person name="Hasami M.H."/>
            <person name="Devisetty U.K."/>
            <person name="Aguiy J.C."/>
        </authorList>
    </citation>
    <scope>NUCLEOTIDE SEQUENCE [LARGE SCALE GENOMIC DNA]</scope>
    <source>
        <strain evidence="2">JCA_2017</strain>
    </source>
</reference>
<protein>
    <recommendedName>
        <fullName evidence="4">Aspartic peptidase DDI1-type domain-containing protein</fullName>
    </recommendedName>
</protein>
<dbReference type="Gene3D" id="2.40.70.10">
    <property type="entry name" value="Acid Proteases"/>
    <property type="match status" value="1"/>
</dbReference>
<evidence type="ECO:0008006" key="4">
    <source>
        <dbReference type="Google" id="ProtNLM"/>
    </source>
</evidence>
<gene>
    <name evidence="2" type="ORF">CR513_11153</name>
</gene>
<sequence length="190" mass="21370">MQFQQNMIATIQDLKMQMEQLVNTMSHLQSTESDNLPSQTIPNSRGNVSVVTLRNGRELQQITPQQEPRPTNTDSKPNADSQASRQEKSIPKYTKFLKELYVHKRKKMKGGVELGVIMSALTKNEEFTTVAQQALPKKCQDPIIFSIPCTIDDCTFVDAMMDPGASINVMPTSIYKSLNFGDLEPTRMTI</sequence>
<feature type="region of interest" description="Disordered" evidence="1">
    <location>
        <begin position="58"/>
        <end position="88"/>
    </location>
</feature>
<feature type="compositionally biased region" description="Polar residues" evidence="1">
    <location>
        <begin position="58"/>
        <end position="84"/>
    </location>
</feature>
<dbReference type="AlphaFoldDB" id="A0A371HQG9"/>
<dbReference type="OrthoDB" id="778454at2759"/>
<dbReference type="EMBL" id="QJKJ01001956">
    <property type="protein sequence ID" value="RDY05035.1"/>
    <property type="molecule type" value="Genomic_DNA"/>
</dbReference>
<dbReference type="InterPro" id="IPR021109">
    <property type="entry name" value="Peptidase_aspartic_dom_sf"/>
</dbReference>